<dbReference type="Proteomes" id="UP000736787">
    <property type="component" value="Unassembled WGS sequence"/>
</dbReference>
<dbReference type="EMBL" id="RCMK01000268">
    <property type="protein sequence ID" value="KAG2939727.1"/>
    <property type="molecule type" value="Genomic_DNA"/>
</dbReference>
<feature type="region of interest" description="Disordered" evidence="1">
    <location>
        <begin position="1"/>
        <end position="44"/>
    </location>
</feature>
<comment type="caution">
    <text evidence="2">The sequence shown here is derived from an EMBL/GenBank/DDBJ whole genome shotgun (WGS) entry which is preliminary data.</text>
</comment>
<protein>
    <submittedName>
        <fullName evidence="2">Uncharacterized protein</fullName>
    </submittedName>
</protein>
<feature type="compositionally biased region" description="Basic and acidic residues" evidence="1">
    <location>
        <begin position="8"/>
        <end position="23"/>
    </location>
</feature>
<sequence length="99" mass="11060">MVHTVAAVEDRVQPEADASHERASSQSGEIEEVKGTDEPKGTQEKLLDLLTGLTERMERLEASQERQEEKERLKGHEFSVLMQREYANAAANVEIAQAP</sequence>
<evidence type="ECO:0000313" key="3">
    <source>
        <dbReference type="Proteomes" id="UP000736787"/>
    </source>
</evidence>
<organism evidence="2 3">
    <name type="scientific">Phytophthora cactorum</name>
    <dbReference type="NCBI Taxonomy" id="29920"/>
    <lineage>
        <taxon>Eukaryota</taxon>
        <taxon>Sar</taxon>
        <taxon>Stramenopiles</taxon>
        <taxon>Oomycota</taxon>
        <taxon>Peronosporomycetes</taxon>
        <taxon>Peronosporales</taxon>
        <taxon>Peronosporaceae</taxon>
        <taxon>Phytophthora</taxon>
    </lineage>
</organism>
<feature type="compositionally biased region" description="Basic and acidic residues" evidence="1">
    <location>
        <begin position="31"/>
        <end position="44"/>
    </location>
</feature>
<reference evidence="2" key="1">
    <citation type="submission" date="2018-10" db="EMBL/GenBank/DDBJ databases">
        <title>Effector identification in a new, highly contiguous assembly of the strawberry crown rot pathogen Phytophthora cactorum.</title>
        <authorList>
            <person name="Armitage A.D."/>
            <person name="Nellist C.F."/>
            <person name="Bates H."/>
            <person name="Vickerstaff R.J."/>
            <person name="Harrison R.J."/>
        </authorList>
    </citation>
    <scope>NUCLEOTIDE SEQUENCE</scope>
    <source>
        <strain evidence="2">4040</strain>
    </source>
</reference>
<gene>
    <name evidence="2" type="ORF">PC117_g10800</name>
</gene>
<evidence type="ECO:0000256" key="1">
    <source>
        <dbReference type="SAM" id="MobiDB-lite"/>
    </source>
</evidence>
<evidence type="ECO:0000313" key="2">
    <source>
        <dbReference type="EMBL" id="KAG2939727.1"/>
    </source>
</evidence>
<dbReference type="VEuPathDB" id="FungiDB:PC110_g8816"/>
<name>A0A8T1DDJ9_9STRA</name>
<accession>A0A8T1DDJ9</accession>
<proteinExistence type="predicted"/>
<dbReference type="AlphaFoldDB" id="A0A8T1DDJ9"/>